<dbReference type="GeneID" id="106468765"/>
<dbReference type="InterPro" id="IPR032397">
    <property type="entry name" value="RHD_dimer"/>
</dbReference>
<sequence>MYLLYDHEQKQLLNLSHTSNKKMDRKSRRNASNTRRSITSSITLRKNDTNLHKNTKKGYYDRELSLFLSFPNWSKDGLFELKILNQPEEQHRARYLTEGNRGPVKDIRGIGYPEVKLFGCQQTVNLQIFIGTDHGKIQPHMYYQAVRVAGKSATSCIQWKIEGTSVLETQMTPKNDMTVCCDFIGILKERNVDVEKRFGLLSKEKLSCCKKRSTNCRLVFRAIIPSSCGSVEILQVSSKPILCTQPFGVPEILKTSISECFVEGNVELFIIGKNFLKDTHLIFWEQNEDDETSPVIWEKKIMPEQDYLHHTHLVCTVPPYRLRSIEEPVMVQVFVKSGGKTSDPHFFTYLPYPKELECSYETQGNEYIQGDVTSVLKVNGSNGSDPALVQLPVMSQTTPHQPVPFIPTLILPSYGCQVVSSDINTKLSGGCYVTLPERTNTSSIELILHQKRAQGLLGNSDSFKLHEKEDKNENNFLKKTKKSMRRLKISDNDLKAKRIKTAHSRVVGANQYLEKLSMNCSDSCFESGSVSSGQSECPFEQDLPIHLYQTSDSQSQWSKEKSIEDKAYDVLTRLEFTEVSQKDVATDSCSDQNENSLRQQPQAFLNHFIEESDPLNQWSGVESVESRGDASLHSTVRETSQIGNNGNNWSHKISIGTTELYEPSSSMVCDQQFDYSNNHCSSVENTILHKTGNVVGENKMVELNGRDVSEYFAEQDVSFTKPEVNLTTVLQHDNSVGKSNLKSQLTNKYDPCFTERRETEEQDREPHILKSSQQIENSFSEAFLQNLENCYDNYSQSCNEANTVDSEEKQCFLSFRDENYHSVSSTNFNTISSAGLTENHSKWDSQEKVTSSSMLPTSTTSAVEHQALGLDILANIPFDSYEESQTLQSFEPYDSMSSSFASSGIDPDSPTVISQDISESHTTSCFESKPLVSPSNKPVFLKYTIAPSKNLATTPVIFIHPKNLSETQCESTLFDASASFKSLPSLQVSTSKPETVTSLASDLFNMHSALKSNRSIPLTSDEGSAAQYIASIDNTTESIVCLSQPTGQLNTTCDTRSVKQRLNPKSILPVIINTTLAYTAAVSDISINNNVYGVSVEFPTPLIANHADPSCIMPPVVSDSVNLETEVLQTANQVTDFNCQDEPKCISGFQACTVKQASNQTQVNMQSNKCHLLQNCTHNLLESIMKALKPFDPKVLNVAAELMKLLSASVHRQDNSIAPLQIQNQNNITEVDVTMTQNERNQNNSSEVDVKMVQNIHNQSNYTEVDLTLTQNTYDQNNSKAVNIAVANEELLIDSSLSGQIKGRNLNSSTSFQEAVDQFQLNTTSHTSSCSNGQMELCTFNSVCNTQEEQSTVLSQLVGPKSISKLSLPSDLAEKS</sequence>
<evidence type="ECO:0000256" key="8">
    <source>
        <dbReference type="ARBA" id="ARBA00023242"/>
    </source>
</evidence>
<dbReference type="PANTHER" id="PTHR12533:SF7">
    <property type="entry name" value="NFAT NUCLEAR FACTOR, ISOFORM B"/>
    <property type="match status" value="1"/>
</dbReference>
<dbReference type="InterPro" id="IPR014756">
    <property type="entry name" value="Ig_E-set"/>
</dbReference>
<keyword evidence="11" id="KW-1185">Reference proteome</keyword>
<comment type="subcellular location">
    <subcellularLocation>
        <location evidence="2">Cytoplasm</location>
    </subcellularLocation>
    <subcellularLocation>
        <location evidence="1">Nucleus</location>
    </subcellularLocation>
</comment>
<evidence type="ECO:0000256" key="6">
    <source>
        <dbReference type="ARBA" id="ARBA00023125"/>
    </source>
</evidence>
<evidence type="ECO:0000256" key="1">
    <source>
        <dbReference type="ARBA" id="ARBA00004123"/>
    </source>
</evidence>
<name>A0ABM1TAD0_LIMPO</name>
<dbReference type="Gene3D" id="2.60.40.340">
    <property type="entry name" value="Rel homology domain (RHD), DNA-binding domain"/>
    <property type="match status" value="1"/>
</dbReference>
<evidence type="ECO:0000256" key="9">
    <source>
        <dbReference type="SAM" id="MobiDB-lite"/>
    </source>
</evidence>
<dbReference type="InterPro" id="IPR037059">
    <property type="entry name" value="RHD_DNA_bind_dom_sf"/>
</dbReference>
<feature type="domain" description="RHD" evidence="10">
    <location>
        <begin position="68"/>
        <end position="248"/>
    </location>
</feature>
<dbReference type="SUPFAM" id="SSF81296">
    <property type="entry name" value="E set domains"/>
    <property type="match status" value="1"/>
</dbReference>
<evidence type="ECO:0000313" key="11">
    <source>
        <dbReference type="Proteomes" id="UP000694941"/>
    </source>
</evidence>
<keyword evidence="7" id="KW-0804">Transcription</keyword>
<dbReference type="InterPro" id="IPR008967">
    <property type="entry name" value="p53-like_TF_DNA-bd_sf"/>
</dbReference>
<gene>
    <name evidence="12" type="primary">LOC106468765</name>
</gene>
<keyword evidence="3" id="KW-0963">Cytoplasm</keyword>
<dbReference type="InterPro" id="IPR011539">
    <property type="entry name" value="RHD_DNA_bind_dom"/>
</dbReference>
<dbReference type="SMART" id="SM00429">
    <property type="entry name" value="IPT"/>
    <property type="match status" value="1"/>
</dbReference>
<keyword evidence="6" id="KW-0238">DNA-binding</keyword>
<protein>
    <submittedName>
        <fullName evidence="12">Uncharacterized protein LOC106468765 isoform X1</fullName>
    </submittedName>
</protein>
<reference evidence="12" key="1">
    <citation type="submission" date="2025-08" db="UniProtKB">
        <authorList>
            <consortium name="RefSeq"/>
        </authorList>
    </citation>
    <scope>IDENTIFICATION</scope>
    <source>
        <tissue evidence="12">Muscle</tissue>
    </source>
</reference>
<dbReference type="InterPro" id="IPR013783">
    <property type="entry name" value="Ig-like_fold"/>
</dbReference>
<accession>A0ABM1TAD0</accession>
<keyword evidence="8" id="KW-0539">Nucleus</keyword>
<evidence type="ECO:0000256" key="7">
    <source>
        <dbReference type="ARBA" id="ARBA00023163"/>
    </source>
</evidence>
<evidence type="ECO:0000256" key="4">
    <source>
        <dbReference type="ARBA" id="ARBA00022553"/>
    </source>
</evidence>
<dbReference type="InterPro" id="IPR008366">
    <property type="entry name" value="NFAT"/>
</dbReference>
<proteinExistence type="predicted"/>
<evidence type="ECO:0000256" key="3">
    <source>
        <dbReference type="ARBA" id="ARBA00022490"/>
    </source>
</evidence>
<dbReference type="Gene3D" id="2.60.40.10">
    <property type="entry name" value="Immunoglobulins"/>
    <property type="match status" value="1"/>
</dbReference>
<organism evidence="11 12">
    <name type="scientific">Limulus polyphemus</name>
    <name type="common">Atlantic horseshoe crab</name>
    <dbReference type="NCBI Taxonomy" id="6850"/>
    <lineage>
        <taxon>Eukaryota</taxon>
        <taxon>Metazoa</taxon>
        <taxon>Ecdysozoa</taxon>
        <taxon>Arthropoda</taxon>
        <taxon>Chelicerata</taxon>
        <taxon>Merostomata</taxon>
        <taxon>Xiphosura</taxon>
        <taxon>Limulidae</taxon>
        <taxon>Limulus</taxon>
    </lineage>
</organism>
<dbReference type="PANTHER" id="PTHR12533">
    <property type="entry name" value="NFAT"/>
    <property type="match status" value="1"/>
</dbReference>
<feature type="compositionally biased region" description="Low complexity" evidence="9">
    <location>
        <begin position="30"/>
        <end position="39"/>
    </location>
</feature>
<dbReference type="Pfam" id="PF00554">
    <property type="entry name" value="RHD_DNA_bind"/>
    <property type="match status" value="1"/>
</dbReference>
<dbReference type="Pfam" id="PF16179">
    <property type="entry name" value="RHD_dimer"/>
    <property type="match status" value="1"/>
</dbReference>
<dbReference type="PROSITE" id="PS50254">
    <property type="entry name" value="REL_2"/>
    <property type="match status" value="1"/>
</dbReference>
<dbReference type="SUPFAM" id="SSF49417">
    <property type="entry name" value="p53-like transcription factors"/>
    <property type="match status" value="1"/>
</dbReference>
<evidence type="ECO:0000256" key="5">
    <source>
        <dbReference type="ARBA" id="ARBA00023015"/>
    </source>
</evidence>
<evidence type="ECO:0000313" key="12">
    <source>
        <dbReference type="RefSeq" id="XP_022252836.1"/>
    </source>
</evidence>
<feature type="region of interest" description="Disordered" evidence="9">
    <location>
        <begin position="14"/>
        <end position="39"/>
    </location>
</feature>
<evidence type="ECO:0000259" key="10">
    <source>
        <dbReference type="PROSITE" id="PS50254"/>
    </source>
</evidence>
<dbReference type="Proteomes" id="UP000694941">
    <property type="component" value="Unplaced"/>
</dbReference>
<feature type="compositionally biased region" description="Basic residues" evidence="9">
    <location>
        <begin position="19"/>
        <end position="29"/>
    </location>
</feature>
<dbReference type="RefSeq" id="XP_022252836.1">
    <property type="nucleotide sequence ID" value="XM_022397128.1"/>
</dbReference>
<evidence type="ECO:0000256" key="2">
    <source>
        <dbReference type="ARBA" id="ARBA00004496"/>
    </source>
</evidence>
<keyword evidence="4" id="KW-0597">Phosphoprotein</keyword>
<dbReference type="InterPro" id="IPR002909">
    <property type="entry name" value="IPT_dom"/>
</dbReference>
<keyword evidence="5" id="KW-0805">Transcription regulation</keyword>